<dbReference type="EMBL" id="LT629740">
    <property type="protein sequence ID" value="SDS24853.1"/>
    <property type="molecule type" value="Genomic_DNA"/>
</dbReference>
<dbReference type="STRING" id="652787.SAMN05216490_0811"/>
<name>A0A1H1QNE0_MUCMA</name>
<organism evidence="1 2">
    <name type="scientific">Mucilaginibacter mallensis</name>
    <dbReference type="NCBI Taxonomy" id="652787"/>
    <lineage>
        <taxon>Bacteria</taxon>
        <taxon>Pseudomonadati</taxon>
        <taxon>Bacteroidota</taxon>
        <taxon>Sphingobacteriia</taxon>
        <taxon>Sphingobacteriales</taxon>
        <taxon>Sphingobacteriaceae</taxon>
        <taxon>Mucilaginibacter</taxon>
    </lineage>
</organism>
<protein>
    <submittedName>
        <fullName evidence="1">Uncharacterized protein</fullName>
    </submittedName>
</protein>
<reference evidence="1 2" key="1">
    <citation type="submission" date="2016-10" db="EMBL/GenBank/DDBJ databases">
        <authorList>
            <person name="de Groot N.N."/>
        </authorList>
    </citation>
    <scope>NUCLEOTIDE SEQUENCE [LARGE SCALE GENOMIC DNA]</scope>
    <source>
        <strain evidence="1 2">MP1X4</strain>
    </source>
</reference>
<keyword evidence="2" id="KW-1185">Reference proteome</keyword>
<dbReference type="RefSeq" id="WP_091369577.1">
    <property type="nucleotide sequence ID" value="NZ_LT629740.1"/>
</dbReference>
<accession>A0A1H1QNE0</accession>
<dbReference type="OrthoDB" id="1100725at2"/>
<gene>
    <name evidence="1" type="ORF">SAMN05216490_0811</name>
</gene>
<dbReference type="AlphaFoldDB" id="A0A1H1QNE0"/>
<proteinExistence type="predicted"/>
<dbReference type="Proteomes" id="UP000199679">
    <property type="component" value="Chromosome I"/>
</dbReference>
<evidence type="ECO:0000313" key="1">
    <source>
        <dbReference type="EMBL" id="SDS24853.1"/>
    </source>
</evidence>
<evidence type="ECO:0000313" key="2">
    <source>
        <dbReference type="Proteomes" id="UP000199679"/>
    </source>
</evidence>
<sequence length="358" mass="40677">MKQQEVFKKIGVIIKELSDQYEYLKTIDGQLNELELELFIANSHFLTDHVVILNKLNSKMVPVPAPEPVIEEKPPIVEPIKFVAEELPPLVEAPEPVIEKITADEEWPPLVEAPEPVVEHIPVKEPEPEPTPEPRYFEPLVHSVNQPVINHAGDLPVPQIDLEPGSDKDSYSYIREESQTIRHELILDEADWSDEDESYETAPTPDDIEEPIIEEPVIDVPPAAAKPLEVAHIEELKPVFESPAPQKREFAKEEVLTINERISAQLASKSGNVTEQIGAQKIDDLKQAINLNDKLLYIKDLFNGYSLAYSEAIEILNRFTSLEEADTFLKKNYVAKNNWDSKPETTEKLYALLKRRYA</sequence>